<dbReference type="CDD" id="cd01127">
    <property type="entry name" value="TrwB_TraG_TraD_VirD4"/>
    <property type="match status" value="1"/>
</dbReference>
<keyword evidence="3" id="KW-1003">Cell membrane</keyword>
<dbReference type="InterPro" id="IPR027417">
    <property type="entry name" value="P-loop_NTPase"/>
</dbReference>
<dbReference type="Proteomes" id="UP000284835">
    <property type="component" value="Unassembled WGS sequence"/>
</dbReference>
<evidence type="ECO:0000256" key="4">
    <source>
        <dbReference type="ARBA" id="ARBA00022692"/>
    </source>
</evidence>
<evidence type="ECO:0000256" key="3">
    <source>
        <dbReference type="ARBA" id="ARBA00022475"/>
    </source>
</evidence>
<name>A0A415JS22_9FIRM</name>
<organism evidence="9 10">
    <name type="scientific">Agathobacter rectalis</name>
    <dbReference type="NCBI Taxonomy" id="39491"/>
    <lineage>
        <taxon>Bacteria</taxon>
        <taxon>Bacillati</taxon>
        <taxon>Bacillota</taxon>
        <taxon>Clostridia</taxon>
        <taxon>Lachnospirales</taxon>
        <taxon>Lachnospiraceae</taxon>
        <taxon>Agathobacter</taxon>
    </lineage>
</organism>
<dbReference type="EMBL" id="QRON01000011">
    <property type="protein sequence ID" value="RHL26854.1"/>
    <property type="molecule type" value="Genomic_DNA"/>
</dbReference>
<evidence type="ECO:0000313" key="8">
    <source>
        <dbReference type="EMBL" id="RHD95037.1"/>
    </source>
</evidence>
<evidence type="ECO:0000256" key="5">
    <source>
        <dbReference type="ARBA" id="ARBA00022989"/>
    </source>
</evidence>
<evidence type="ECO:0000256" key="2">
    <source>
        <dbReference type="ARBA" id="ARBA00008806"/>
    </source>
</evidence>
<dbReference type="InterPro" id="IPR051539">
    <property type="entry name" value="T4SS-coupling_protein"/>
</dbReference>
<evidence type="ECO:0000256" key="1">
    <source>
        <dbReference type="ARBA" id="ARBA00004651"/>
    </source>
</evidence>
<protein>
    <submittedName>
        <fullName evidence="9">Type IV secretory system conjugative DNA transfer family protein</fullName>
    </submittedName>
</protein>
<keyword evidence="6 7" id="KW-0472">Membrane</keyword>
<dbReference type="PANTHER" id="PTHR37937:SF1">
    <property type="entry name" value="CONJUGATIVE TRANSFER: DNA TRANSPORT"/>
    <property type="match status" value="1"/>
</dbReference>
<dbReference type="SUPFAM" id="SSF52540">
    <property type="entry name" value="P-loop containing nucleoside triphosphate hydrolases"/>
    <property type="match status" value="1"/>
</dbReference>
<gene>
    <name evidence="9" type="ORF">DW028_12950</name>
    <name evidence="8" type="ORF">DW775_07015</name>
</gene>
<dbReference type="AlphaFoldDB" id="A0A415JS22"/>
<accession>A0A415JS22</accession>
<feature type="transmembrane region" description="Helical" evidence="7">
    <location>
        <begin position="12"/>
        <end position="29"/>
    </location>
</feature>
<keyword evidence="5 7" id="KW-1133">Transmembrane helix</keyword>
<dbReference type="InterPro" id="IPR003688">
    <property type="entry name" value="TraG/VirD4"/>
</dbReference>
<evidence type="ECO:0000313" key="10">
    <source>
        <dbReference type="Proteomes" id="UP000283297"/>
    </source>
</evidence>
<dbReference type="PANTHER" id="PTHR37937">
    <property type="entry name" value="CONJUGATIVE TRANSFER: DNA TRANSPORT"/>
    <property type="match status" value="1"/>
</dbReference>
<dbReference type="Proteomes" id="UP000283297">
    <property type="component" value="Unassembled WGS sequence"/>
</dbReference>
<reference evidence="10 11" key="1">
    <citation type="submission" date="2018-08" db="EMBL/GenBank/DDBJ databases">
        <title>A genome reference for cultivated species of the human gut microbiota.</title>
        <authorList>
            <person name="Zou Y."/>
            <person name="Xue W."/>
            <person name="Luo G."/>
        </authorList>
    </citation>
    <scope>NUCLEOTIDE SEQUENCE [LARGE SCALE GENOMIC DNA]</scope>
    <source>
        <strain evidence="9 10">AF38-24</strain>
        <strain evidence="8 11">AM30-13AC</strain>
    </source>
</reference>
<evidence type="ECO:0000313" key="9">
    <source>
        <dbReference type="EMBL" id="RHL26854.1"/>
    </source>
</evidence>
<evidence type="ECO:0000313" key="11">
    <source>
        <dbReference type="Proteomes" id="UP000284835"/>
    </source>
</evidence>
<dbReference type="Pfam" id="PF02534">
    <property type="entry name" value="T4SS-DNA_transf"/>
    <property type="match status" value="1"/>
</dbReference>
<comment type="caution">
    <text evidence="9">The sequence shown here is derived from an EMBL/GenBank/DDBJ whole genome shotgun (WGS) entry which is preliminary data.</text>
</comment>
<keyword evidence="4 7" id="KW-0812">Transmembrane</keyword>
<dbReference type="EMBL" id="QSJS01000007">
    <property type="protein sequence ID" value="RHD95037.1"/>
    <property type="molecule type" value="Genomic_DNA"/>
</dbReference>
<evidence type="ECO:0000256" key="6">
    <source>
        <dbReference type="ARBA" id="ARBA00023136"/>
    </source>
</evidence>
<comment type="subcellular location">
    <subcellularLocation>
        <location evidence="1">Cell membrane</location>
        <topology evidence="1">Multi-pass membrane protein</topology>
    </subcellularLocation>
</comment>
<sequence length="530" mass="60812">MKKIFKKVISSGIWVQPFLLMAILIFIHINKLDYWLDVRQNWSLIITVSFIPVVYMWLDDLGSPTEKRAFKGKEKSQYPKVNKAMLSDKPKGVIFGKDVNTNKYVVKDEKADGNVMILGGTGSGKSSCFILDYLVQKDKKAACFVIDIKGELSFKSTMYGDSKIHMFNPQDRYSYGYNPFYMLNEDSNNQNILECMQLIAFSLIPMPANITDPFWKNSARNLLTGFLIYFYNQGFTNFISIIDEILSKPIQETIQKIVESANPTSSEYRYIIQFSGMAEETLGGIQSEVINHILLFSNDADIRYAMRDNPNKVNPLMLNNEESIYLVLKEEKLSAYYDLLQLVVNQVLAMVEQRDETKEELNYIYVILDEFARLVSQGKLAKIYESIKTMRSKNTRLVMVSQSIDALLVSYSEPETNDILSNCSYIVVLQATTSKTQKQIVEWCGKFKERKTSWNGEGKSRKASVSYNEQAIISESDLMTLTGTGDAILISPYGYNRVKKVPYYKDKYLAPLSKECVEYNKKYLNDKENM</sequence>
<dbReference type="RefSeq" id="WP_118083836.1">
    <property type="nucleotide sequence ID" value="NZ_QRON01000011.1"/>
</dbReference>
<evidence type="ECO:0000256" key="7">
    <source>
        <dbReference type="SAM" id="Phobius"/>
    </source>
</evidence>
<dbReference type="GO" id="GO:0005886">
    <property type="term" value="C:plasma membrane"/>
    <property type="evidence" value="ECO:0007669"/>
    <property type="project" value="UniProtKB-SubCell"/>
</dbReference>
<feature type="transmembrane region" description="Helical" evidence="7">
    <location>
        <begin position="41"/>
        <end position="58"/>
    </location>
</feature>
<dbReference type="Gene3D" id="3.40.50.300">
    <property type="entry name" value="P-loop containing nucleotide triphosphate hydrolases"/>
    <property type="match status" value="2"/>
</dbReference>
<proteinExistence type="inferred from homology"/>
<comment type="similarity">
    <text evidence="2">Belongs to the VirD4/TraG family.</text>
</comment>